<keyword evidence="16" id="KW-1185">Reference proteome</keyword>
<dbReference type="GO" id="GO:0006606">
    <property type="term" value="P:protein import into nucleus"/>
    <property type="evidence" value="ECO:0007669"/>
    <property type="project" value="TreeGrafter"/>
</dbReference>
<dbReference type="InterPro" id="IPR004870">
    <property type="entry name" value="Nucleoporin_Nup155"/>
</dbReference>
<evidence type="ECO:0000256" key="11">
    <source>
        <dbReference type="ARBA" id="ARBA00023242"/>
    </source>
</evidence>
<dbReference type="InterPro" id="IPR014908">
    <property type="entry name" value="Nucleoporin_Nup133/Nup155_N"/>
</dbReference>
<evidence type="ECO:0000256" key="1">
    <source>
        <dbReference type="ARBA" id="ARBA00004335"/>
    </source>
</evidence>
<feature type="compositionally biased region" description="Polar residues" evidence="12">
    <location>
        <begin position="393"/>
        <end position="402"/>
    </location>
</feature>
<evidence type="ECO:0000256" key="7">
    <source>
        <dbReference type="ARBA" id="ARBA00022927"/>
    </source>
</evidence>
<evidence type="ECO:0000256" key="9">
    <source>
        <dbReference type="ARBA" id="ARBA00023132"/>
    </source>
</evidence>
<dbReference type="GO" id="GO:0017056">
    <property type="term" value="F:structural constituent of nuclear pore"/>
    <property type="evidence" value="ECO:0007669"/>
    <property type="project" value="InterPro"/>
</dbReference>
<dbReference type="STRING" id="1231657.A0A1Y1Y9I7"/>
<dbReference type="GO" id="GO:0044611">
    <property type="term" value="C:nuclear pore inner ring"/>
    <property type="evidence" value="ECO:0007669"/>
    <property type="project" value="TreeGrafter"/>
</dbReference>
<dbReference type="FunFam" id="1.25.40.450:FF:000002">
    <property type="entry name" value="Putative non-repetitive nucleoporin"/>
    <property type="match status" value="1"/>
</dbReference>
<evidence type="ECO:0000259" key="14">
    <source>
        <dbReference type="Pfam" id="PF08801"/>
    </source>
</evidence>
<dbReference type="FunFam" id="1.20.58.1780:FF:000003">
    <property type="entry name" value="Non-repetitive nucleoporin, putative"/>
    <property type="match status" value="1"/>
</dbReference>
<keyword evidence="8" id="KW-0811">Translocation</keyword>
<dbReference type="Gene3D" id="1.20.58.1780">
    <property type="match status" value="1"/>
</dbReference>
<comment type="similarity">
    <text evidence="4">Belongs to the non-repetitive/WGA-negative nucleoporin family.</text>
</comment>
<evidence type="ECO:0000256" key="8">
    <source>
        <dbReference type="ARBA" id="ARBA00023010"/>
    </source>
</evidence>
<keyword evidence="7" id="KW-0653">Protein transport</keyword>
<evidence type="ECO:0000256" key="3">
    <source>
        <dbReference type="ARBA" id="ARBA00004620"/>
    </source>
</evidence>
<dbReference type="Gene3D" id="1.20.120.1880">
    <property type="entry name" value="Nucleoporin, helical C-terminal domain"/>
    <property type="match status" value="1"/>
</dbReference>
<evidence type="ECO:0000256" key="2">
    <source>
        <dbReference type="ARBA" id="ARBA00004567"/>
    </source>
</evidence>
<evidence type="ECO:0000313" key="15">
    <source>
        <dbReference type="EMBL" id="ORX94648.1"/>
    </source>
</evidence>
<dbReference type="Gene3D" id="1.25.40.450">
    <property type="entry name" value="Nucleoporin, helical domain, N-terminal subdomain"/>
    <property type="match status" value="1"/>
</dbReference>
<sequence length="1373" mass="153259">MDFAPPATPVRPTPGAFINTPAPGRQGLFRSASVQQQHQAQQQTQALQPAQAPAPSQIERAARTIGDMLSRDARYPDVETYVGQGISGEYDISTSQAWTPFQKLKTYEIPERIFEQVNQTQMATTMGLFAEINHAWVTIDNQLYLWDYTHPNPELIGYEDQPNTIVTVKLVKPRPKVFVDTISYLLVVATSAEIRLIAVECQKGPEGVHGVTLYQTGLTVSVRGIHVGCIAGSTKTGRIFFADGRDSEDVYELNYQNEEKWFQSKCGKTNHVRKSIAFPTISWSAPKHEYVQQMAIDDTRSLLYTLSSGSSIRVFHMKTDTTLELVIVRPISTIRTLCGHLVRGSELLFNGPLQIVGIDPITAPEANQLSLMATTSTGCRIFLSTTSGGYFNDANSPPNSMQVRHIRFPPPDSQPPNQAPSNSLQPYAGSSPAGMNSHSLIKTTEGFRYAPGSFFCFVQKTNAGNHALFMSAPHAGEITQRDISQSAKYKECAQFLQLGGLMQDIGLVTDPFSAAGTPQGFGNELAVQFDKPLSEFAIMTHNGIETIRRRRLVDIFAAIIKYGGGPQGIEGDLRQIVKQYGMAECAATSLAVACGQGSDIGADSRISKVSDPEVLEYARKAFIEFGGKAQLNENSTVEGLSVDNVRASPRHDGIAMYISRLVRSIWKTPIIKSVTLPTGMVFQPTHPISKLQDIQRALIQLQEFLDSNKQLIDGLAGPEALGRVTSRQDEVELQGENRALTSLMLIINNIIEGISFVLVLFDERLEDILVLLPEEQRVRVRQLTFEGLFSVKEGKDLAKELVKAIVNRNIQKGSNVETVAEALRRKCGSFCSSDDVVIFKAQENLKKAADVGANAERGRLLLNDSLRLFEQVGKSLSMENLNAAVDQYIALEFYAGAIRLALKVAQDLDGGNKALSWIKDGQPSPDARQDAYNQRTVCYALVFRVIEAVDLAYNNQGTQHDGVISQITRRKQEAYEQINNSEDEVFQNYLYDWYLQKGWADRLLEINSPFVVDYLRRSSSNDIAHADLLCRYYAHYGDFLSAAEVQFELAKSSFPLPLNRRIEYLSRAKTNASTRVAGFSEIGARNRQGRQELLRNITDHLDIANIQDDILQKMKSDPRFMRTPDLQLRRKEVLENLDGAIQPLDDLYHMYADQAGYYDICLLIYHSADYRNLPDVRSTWSNLIDQVHTEALSSGHQSPWEMVSLKTVDLGRRTNLNENVFPVNIVLQLILQYDILHYTHDDSGVGARRNLGGEEDLLPAPLTWPIDPFIRLNAPFESLIATLESLWYSQEDPFRGRVTRKLLVKWIVYAVEQWAEQSRRSGVLFGGTENAIGLADCLRNVLGAGELERGDKGDREWVERGRVVRERVEGVAR</sequence>
<evidence type="ECO:0000256" key="6">
    <source>
        <dbReference type="ARBA" id="ARBA00022816"/>
    </source>
</evidence>
<evidence type="ECO:0000256" key="5">
    <source>
        <dbReference type="ARBA" id="ARBA00022448"/>
    </source>
</evidence>
<dbReference type="EMBL" id="MCFA01000303">
    <property type="protein sequence ID" value="ORX94648.1"/>
    <property type="molecule type" value="Genomic_DNA"/>
</dbReference>
<evidence type="ECO:0000256" key="10">
    <source>
        <dbReference type="ARBA" id="ARBA00023136"/>
    </source>
</evidence>
<dbReference type="GO" id="GO:0031965">
    <property type="term" value="C:nuclear membrane"/>
    <property type="evidence" value="ECO:0007669"/>
    <property type="project" value="UniProtKB-SubCell"/>
</dbReference>
<dbReference type="GO" id="GO:0000972">
    <property type="term" value="P:transcription-dependent tethering of RNA polymerase II gene DNA at nuclear periphery"/>
    <property type="evidence" value="ECO:0007669"/>
    <property type="project" value="TreeGrafter"/>
</dbReference>
<keyword evidence="9" id="KW-0906">Nuclear pore complex</keyword>
<feature type="domain" description="Nucleoporin Nup133/Nup155-like C-terminal" evidence="13">
    <location>
        <begin position="648"/>
        <end position="1325"/>
    </location>
</feature>
<organism evidence="15 16">
    <name type="scientific">Clohesyomyces aquaticus</name>
    <dbReference type="NCBI Taxonomy" id="1231657"/>
    <lineage>
        <taxon>Eukaryota</taxon>
        <taxon>Fungi</taxon>
        <taxon>Dikarya</taxon>
        <taxon>Ascomycota</taxon>
        <taxon>Pezizomycotina</taxon>
        <taxon>Dothideomycetes</taxon>
        <taxon>Pleosporomycetidae</taxon>
        <taxon>Pleosporales</taxon>
        <taxon>Lindgomycetaceae</taxon>
        <taxon>Clohesyomyces</taxon>
    </lineage>
</organism>
<dbReference type="OrthoDB" id="338970at2759"/>
<keyword evidence="11" id="KW-0539">Nucleus</keyword>
<gene>
    <name evidence="15" type="ORF">BCR34DRAFT_608214</name>
</gene>
<feature type="domain" description="Nucleoporin Nup133/Nup155-like N-terminal" evidence="14">
    <location>
        <begin position="98"/>
        <end position="545"/>
    </location>
</feature>
<protein>
    <submittedName>
        <fullName evidence="15">Non-repetitive/WGA-negative nucleoporin C-terminal-domain-containing protein</fullName>
    </submittedName>
</protein>
<dbReference type="FunFam" id="1.25.40.440:FF:000001">
    <property type="entry name" value="Nuclear pore complex subunit"/>
    <property type="match status" value="1"/>
</dbReference>
<dbReference type="GO" id="GO:0051292">
    <property type="term" value="P:nuclear pore complex assembly"/>
    <property type="evidence" value="ECO:0007669"/>
    <property type="project" value="UniProtKB-ARBA"/>
</dbReference>
<evidence type="ECO:0000256" key="12">
    <source>
        <dbReference type="SAM" id="MobiDB-lite"/>
    </source>
</evidence>
<dbReference type="SUPFAM" id="SSF101898">
    <property type="entry name" value="NHL repeat"/>
    <property type="match status" value="1"/>
</dbReference>
<evidence type="ECO:0000259" key="13">
    <source>
        <dbReference type="Pfam" id="PF03177"/>
    </source>
</evidence>
<dbReference type="PANTHER" id="PTHR10350">
    <property type="entry name" value="NUCLEAR PORE COMPLEX PROTEIN NUP155"/>
    <property type="match status" value="1"/>
</dbReference>
<comment type="subcellular location">
    <subcellularLocation>
        <location evidence="1">Nucleus membrane</location>
        <topology evidence="1">Peripheral membrane protein</topology>
        <orientation evidence="1">Cytoplasmic side</orientation>
    </subcellularLocation>
    <subcellularLocation>
        <location evidence="3">Nucleus membrane</location>
        <topology evidence="3">Peripheral membrane protein</topology>
        <orientation evidence="3">Nucleoplasmic side</orientation>
    </subcellularLocation>
    <subcellularLocation>
        <location evidence="2">Nucleus</location>
        <location evidence="2">Nuclear pore complex</location>
    </subcellularLocation>
</comment>
<dbReference type="Pfam" id="PF03177">
    <property type="entry name" value="Nucleoporin_C"/>
    <property type="match status" value="1"/>
</dbReference>
<dbReference type="GO" id="GO:0036228">
    <property type="term" value="P:protein localization to nuclear inner membrane"/>
    <property type="evidence" value="ECO:0007669"/>
    <property type="project" value="TreeGrafter"/>
</dbReference>
<dbReference type="InterPro" id="IPR042538">
    <property type="entry name" value="Nucleoporin_Nup155_C_3"/>
</dbReference>
<name>A0A1Y1Y9I7_9PLEO</name>
<evidence type="ECO:0000256" key="4">
    <source>
        <dbReference type="ARBA" id="ARBA00007373"/>
    </source>
</evidence>
<keyword evidence="10" id="KW-0472">Membrane</keyword>
<dbReference type="Gene3D" id="1.25.40.440">
    <property type="entry name" value="Nucleoporin, helical domain, central subdomain"/>
    <property type="match status" value="1"/>
</dbReference>
<dbReference type="PANTHER" id="PTHR10350:SF6">
    <property type="entry name" value="NUCLEAR PORE COMPLEX PROTEIN NUP155"/>
    <property type="match status" value="1"/>
</dbReference>
<reference evidence="15 16" key="1">
    <citation type="submission" date="2016-07" db="EMBL/GenBank/DDBJ databases">
        <title>Pervasive Adenine N6-methylation of Active Genes in Fungi.</title>
        <authorList>
            <consortium name="DOE Joint Genome Institute"/>
            <person name="Mondo S.J."/>
            <person name="Dannebaum R.O."/>
            <person name="Kuo R.C."/>
            <person name="Labutti K."/>
            <person name="Haridas S."/>
            <person name="Kuo A."/>
            <person name="Salamov A."/>
            <person name="Ahrendt S.R."/>
            <person name="Lipzen A."/>
            <person name="Sullivan W."/>
            <person name="Andreopoulos W.B."/>
            <person name="Clum A."/>
            <person name="Lindquist E."/>
            <person name="Daum C."/>
            <person name="Ramamoorthy G.K."/>
            <person name="Gryganskyi A."/>
            <person name="Culley D."/>
            <person name="Magnuson J.K."/>
            <person name="James T.Y."/>
            <person name="O'Malley M.A."/>
            <person name="Stajich J.E."/>
            <person name="Spatafora J.W."/>
            <person name="Visel A."/>
            <person name="Grigoriev I.V."/>
        </authorList>
    </citation>
    <scope>NUCLEOTIDE SEQUENCE [LARGE SCALE GENOMIC DNA]</scope>
    <source>
        <strain evidence="15 16">CBS 115471</strain>
    </source>
</reference>
<dbReference type="GO" id="GO:0006405">
    <property type="term" value="P:RNA export from nucleus"/>
    <property type="evidence" value="ECO:0007669"/>
    <property type="project" value="TreeGrafter"/>
</dbReference>
<dbReference type="GO" id="GO:0051028">
    <property type="term" value="P:mRNA transport"/>
    <property type="evidence" value="ECO:0007669"/>
    <property type="project" value="UniProtKB-KW"/>
</dbReference>
<dbReference type="Proteomes" id="UP000193144">
    <property type="component" value="Unassembled WGS sequence"/>
</dbReference>
<comment type="caution">
    <text evidence="15">The sequence shown here is derived from an EMBL/GenBank/DDBJ whole genome shotgun (WGS) entry which is preliminary data.</text>
</comment>
<dbReference type="InterPro" id="IPR042537">
    <property type="entry name" value="Nucleoporin_Nup155_C_2"/>
</dbReference>
<accession>A0A1Y1Y9I7</accession>
<evidence type="ECO:0000313" key="16">
    <source>
        <dbReference type="Proteomes" id="UP000193144"/>
    </source>
</evidence>
<dbReference type="InterPro" id="IPR042533">
    <property type="entry name" value="Nucleoporin_Nup155_C_1"/>
</dbReference>
<feature type="compositionally biased region" description="Pro residues" evidence="12">
    <location>
        <begin position="408"/>
        <end position="418"/>
    </location>
</feature>
<keyword evidence="5" id="KW-0813">Transport</keyword>
<proteinExistence type="inferred from homology"/>
<dbReference type="Pfam" id="PF08801">
    <property type="entry name" value="Nucleoporin_N"/>
    <property type="match status" value="1"/>
</dbReference>
<feature type="region of interest" description="Disordered" evidence="12">
    <location>
        <begin position="393"/>
        <end position="435"/>
    </location>
</feature>
<keyword evidence="6" id="KW-0509">mRNA transport</keyword>
<dbReference type="InterPro" id="IPR007187">
    <property type="entry name" value="Nucleoporin_Nup133/Nup155_C"/>
</dbReference>